<proteinExistence type="predicted"/>
<gene>
    <name evidence="2" type="ordered locus">RSal33209_1708</name>
</gene>
<dbReference type="KEGG" id="rsa:RSal33209_1708"/>
<evidence type="ECO:0000313" key="2">
    <source>
        <dbReference type="EMBL" id="ABY23444.1"/>
    </source>
</evidence>
<dbReference type="AlphaFoldDB" id="A9WMU9"/>
<protein>
    <submittedName>
        <fullName evidence="2">Uncharacterized protein</fullName>
    </submittedName>
</protein>
<keyword evidence="3" id="KW-1185">Reference proteome</keyword>
<name>A9WMU9_RENSM</name>
<dbReference type="EMBL" id="CP000910">
    <property type="protein sequence ID" value="ABY23444.1"/>
    <property type="molecule type" value="Genomic_DNA"/>
</dbReference>
<reference evidence="3" key="1">
    <citation type="journal article" date="2008" name="J. Bacteriol.">
        <title>Genome sequence of the fish pathogen Renibacterium salmoninarum suggests reductive evolution away from an environmental Arthrobacter ancestor.</title>
        <authorList>
            <person name="Wiens G.D."/>
            <person name="Rockey D.D."/>
            <person name="Wu Z."/>
            <person name="Chang J."/>
            <person name="Levy R."/>
            <person name="Crane S."/>
            <person name="Chen D.S."/>
            <person name="Capri G.R."/>
            <person name="Burnett J.R."/>
            <person name="Sudheesh P.S."/>
            <person name="Schipma M.J."/>
            <person name="Burd H."/>
            <person name="Bhattacharyya A."/>
            <person name="Rhodes L.D."/>
            <person name="Kaul R."/>
            <person name="Strom M.S."/>
        </authorList>
    </citation>
    <scope>NUCLEOTIDE SEQUENCE [LARGE SCALE GENOMIC DNA]</scope>
    <source>
        <strain evidence="3">ATCC 33209 / DSM 20767 / JCM 11484 / NBRC 15589 / NCIMB 2235</strain>
    </source>
</reference>
<dbReference type="RefSeq" id="WP_012245117.1">
    <property type="nucleotide sequence ID" value="NC_010168.1"/>
</dbReference>
<dbReference type="Proteomes" id="UP000002007">
    <property type="component" value="Chromosome"/>
</dbReference>
<evidence type="ECO:0000256" key="1">
    <source>
        <dbReference type="SAM" id="MobiDB-lite"/>
    </source>
</evidence>
<sequence>MDSSRPVSRRLPPRTGNAHFFGEDRLNEHDVRTVNLRDITGAALYTKVFDPT</sequence>
<dbReference type="STRING" id="288705.RSal33209_1708"/>
<feature type="region of interest" description="Disordered" evidence="1">
    <location>
        <begin position="1"/>
        <end position="21"/>
    </location>
</feature>
<accession>A9WMU9</accession>
<organism evidence="2 3">
    <name type="scientific">Renibacterium salmoninarum (strain ATCC 33209 / DSM 20767 / JCM 11484 / NBRC 15589 / NCIMB 2235)</name>
    <dbReference type="NCBI Taxonomy" id="288705"/>
    <lineage>
        <taxon>Bacteria</taxon>
        <taxon>Bacillati</taxon>
        <taxon>Actinomycetota</taxon>
        <taxon>Actinomycetes</taxon>
        <taxon>Micrococcales</taxon>
        <taxon>Micrococcaceae</taxon>
        <taxon>Renibacterium</taxon>
    </lineage>
</organism>
<dbReference type="HOGENOM" id="CLU_3083965_0_0_11"/>
<evidence type="ECO:0000313" key="3">
    <source>
        <dbReference type="Proteomes" id="UP000002007"/>
    </source>
</evidence>